<dbReference type="Proteomes" id="UP000288725">
    <property type="component" value="Unassembled WGS sequence"/>
</dbReference>
<proteinExistence type="predicted"/>
<dbReference type="OrthoDB" id="4232400at2759"/>
<name>A0A2J8BSY3_VERDA</name>
<dbReference type="EMBL" id="RSDZ01000020">
    <property type="protein sequence ID" value="RXG48878.1"/>
    <property type="molecule type" value="Genomic_DNA"/>
</dbReference>
<evidence type="ECO:0000256" key="1">
    <source>
        <dbReference type="SAM" id="MobiDB-lite"/>
    </source>
</evidence>
<comment type="caution">
    <text evidence="2">The sequence shown here is derived from an EMBL/GenBank/DDBJ whole genome shotgun (WGS) entry which is preliminary data.</text>
</comment>
<gene>
    <name evidence="2" type="ORF">BJF96_g8812</name>
    <name evidence="3" type="ORF">VDGE_20042</name>
</gene>
<evidence type="ECO:0000313" key="3">
    <source>
        <dbReference type="EMBL" id="RXG48878.1"/>
    </source>
</evidence>
<dbReference type="AlphaFoldDB" id="A0A2J8BSY3"/>
<dbReference type="Proteomes" id="UP000236305">
    <property type="component" value="Unassembled WGS sequence"/>
</dbReference>
<evidence type="ECO:0000313" key="2">
    <source>
        <dbReference type="EMBL" id="PNH27857.1"/>
    </source>
</evidence>
<feature type="region of interest" description="Disordered" evidence="1">
    <location>
        <begin position="1"/>
        <end position="43"/>
    </location>
</feature>
<reference evidence="2 4" key="1">
    <citation type="submission" date="2017-12" db="EMBL/GenBank/DDBJ databases">
        <title>Comparative genomics yields insights into virulence evolution of Verticillium dahliae.</title>
        <authorList>
            <person name="Fan R."/>
            <person name="Armitage A.D."/>
            <person name="Cascant-Lopez E."/>
            <person name="Sobczyk M."/>
            <person name="Cockerton H.M."/>
            <person name="Harrison R.J."/>
        </authorList>
    </citation>
    <scope>NUCLEOTIDE SEQUENCE [LARGE SCALE GENOMIC DNA]</scope>
    <source>
        <strain evidence="2 4">12008</strain>
    </source>
</reference>
<organism evidence="2 4">
    <name type="scientific">Verticillium dahliae</name>
    <name type="common">Verticillium wilt</name>
    <dbReference type="NCBI Taxonomy" id="27337"/>
    <lineage>
        <taxon>Eukaryota</taxon>
        <taxon>Fungi</taxon>
        <taxon>Dikarya</taxon>
        <taxon>Ascomycota</taxon>
        <taxon>Pezizomycotina</taxon>
        <taxon>Sordariomycetes</taxon>
        <taxon>Hypocreomycetidae</taxon>
        <taxon>Glomerellales</taxon>
        <taxon>Plectosphaerellaceae</taxon>
        <taxon>Verticillium</taxon>
    </lineage>
</organism>
<sequence>MPSNSSSSSSSKQTGSGASAPASQQSSGYETRHETAKAWGGRQNFQHSYGLKMTPDDIAEGNAILDAMAKHNRK</sequence>
<feature type="compositionally biased region" description="Low complexity" evidence="1">
    <location>
        <begin position="1"/>
        <end position="28"/>
    </location>
</feature>
<protein>
    <submittedName>
        <fullName evidence="2">Uncharacterized protein</fullName>
    </submittedName>
</protein>
<evidence type="ECO:0000313" key="4">
    <source>
        <dbReference type="Proteomes" id="UP000236305"/>
    </source>
</evidence>
<dbReference type="EMBL" id="MPSH01000040">
    <property type="protein sequence ID" value="PNH27857.1"/>
    <property type="molecule type" value="Genomic_DNA"/>
</dbReference>
<reference evidence="3 5" key="2">
    <citation type="submission" date="2018-12" db="EMBL/GenBank/DDBJ databases">
        <title>Genome of Verticillium dahliae isolate Getta Getta.</title>
        <authorList>
            <person name="Gardiner D.M."/>
        </authorList>
    </citation>
    <scope>NUCLEOTIDE SEQUENCE [LARGE SCALE GENOMIC DNA]</scope>
    <source>
        <strain evidence="3 5">Getta Getta</strain>
    </source>
</reference>
<evidence type="ECO:0000313" key="5">
    <source>
        <dbReference type="Proteomes" id="UP000288725"/>
    </source>
</evidence>
<accession>A0A2J8BSY3</accession>